<accession>A0A1I0LU28</accession>
<organism evidence="3 4">
    <name type="scientific">Nonomuraea wenchangensis</name>
    <dbReference type="NCBI Taxonomy" id="568860"/>
    <lineage>
        <taxon>Bacteria</taxon>
        <taxon>Bacillati</taxon>
        <taxon>Actinomycetota</taxon>
        <taxon>Actinomycetes</taxon>
        <taxon>Streptosporangiales</taxon>
        <taxon>Streptosporangiaceae</taxon>
        <taxon>Nonomuraea</taxon>
    </lineage>
</organism>
<dbReference type="Proteomes" id="UP000199361">
    <property type="component" value="Unassembled WGS sequence"/>
</dbReference>
<dbReference type="RefSeq" id="WP_091094091.1">
    <property type="nucleotide sequence ID" value="NZ_FOHX01000027.1"/>
</dbReference>
<feature type="region of interest" description="Disordered" evidence="1">
    <location>
        <begin position="1"/>
        <end position="59"/>
    </location>
</feature>
<name>A0A1I0LU28_9ACTN</name>
<evidence type="ECO:0000313" key="3">
    <source>
        <dbReference type="EMBL" id="SEU46698.1"/>
    </source>
</evidence>
<dbReference type="STRING" id="568860.SAMN05421811_127123"/>
<reference evidence="3 4" key="1">
    <citation type="submission" date="2016-10" db="EMBL/GenBank/DDBJ databases">
        <authorList>
            <person name="de Groot N.N."/>
        </authorList>
    </citation>
    <scope>NUCLEOTIDE SEQUENCE [LARGE SCALE GENOMIC DNA]</scope>
    <source>
        <strain evidence="3 4">CGMCC 4.5598</strain>
    </source>
</reference>
<sequence length="184" mass="20655">MPNTPAQDDWLKDVIPSAPSEPAGPTPPDPAAAPPPATGPHETHDELDDADPDEPKVRPARRGPIAAIAHFYGMAAEDRAARRRRGNGTNWWMRWMSEQPTSVEAHLFYYLHERFARRDGRKGWDLDTHSPLVNFVFACFYRAYGLTIGLLFGCLLPYAFGWINQRPGRGLLAFVLIVASIWHP</sequence>
<keyword evidence="2" id="KW-1133">Transmembrane helix</keyword>
<feature type="compositionally biased region" description="Pro residues" evidence="1">
    <location>
        <begin position="22"/>
        <end position="38"/>
    </location>
</feature>
<proteinExistence type="predicted"/>
<evidence type="ECO:0000256" key="1">
    <source>
        <dbReference type="SAM" id="MobiDB-lite"/>
    </source>
</evidence>
<evidence type="ECO:0000313" key="4">
    <source>
        <dbReference type="Proteomes" id="UP000199361"/>
    </source>
</evidence>
<keyword evidence="2" id="KW-0472">Membrane</keyword>
<dbReference type="EMBL" id="FOHX01000027">
    <property type="protein sequence ID" value="SEU46698.1"/>
    <property type="molecule type" value="Genomic_DNA"/>
</dbReference>
<evidence type="ECO:0000256" key="2">
    <source>
        <dbReference type="SAM" id="Phobius"/>
    </source>
</evidence>
<gene>
    <name evidence="3" type="ORF">SAMN05421811_127123</name>
</gene>
<keyword evidence="2" id="KW-0812">Transmembrane</keyword>
<feature type="transmembrane region" description="Helical" evidence="2">
    <location>
        <begin position="140"/>
        <end position="160"/>
    </location>
</feature>
<keyword evidence="4" id="KW-1185">Reference proteome</keyword>
<dbReference type="OrthoDB" id="9958609at2"/>
<protein>
    <submittedName>
        <fullName evidence="3">Uncharacterized protein</fullName>
    </submittedName>
</protein>
<dbReference type="AlphaFoldDB" id="A0A1I0LU28"/>